<protein>
    <recommendedName>
        <fullName evidence="3">Pentapeptide repeat protein</fullName>
    </recommendedName>
</protein>
<organism evidence="1 2">
    <name type="scientific">Candidatus Uhrbacteria bacterium GW2011_GWF2_46_218</name>
    <dbReference type="NCBI Taxonomy" id="1619001"/>
    <lineage>
        <taxon>Bacteria</taxon>
        <taxon>Candidatus Uhriibacteriota</taxon>
    </lineage>
</organism>
<evidence type="ECO:0000313" key="2">
    <source>
        <dbReference type="Proteomes" id="UP000034705"/>
    </source>
</evidence>
<accession>A0A0G1PK51</accession>
<evidence type="ECO:0000313" key="1">
    <source>
        <dbReference type="EMBL" id="KKU33189.1"/>
    </source>
</evidence>
<proteinExistence type="predicted"/>
<comment type="caution">
    <text evidence="1">The sequence shown here is derived from an EMBL/GenBank/DDBJ whole genome shotgun (WGS) entry which is preliminary data.</text>
</comment>
<evidence type="ECO:0008006" key="3">
    <source>
        <dbReference type="Google" id="ProtNLM"/>
    </source>
</evidence>
<dbReference type="SUPFAM" id="SSF141571">
    <property type="entry name" value="Pentapeptide repeat-like"/>
    <property type="match status" value="1"/>
</dbReference>
<sequence>MIIPTERLVSLRALCQMVIRLGGWRKVIEQYRATHKGPPDLSYLDVSESGMTQMGFDAYDDHVRLTLRCFDAADLRNAILDYAYIPEGSFKAANLDRAQCRQTNFSGSSFIQASLHKTDVREAIFLDVRFSGTEIAYLIR</sequence>
<dbReference type="InterPro" id="IPR001646">
    <property type="entry name" value="5peptide_repeat"/>
</dbReference>
<gene>
    <name evidence="1" type="ORF">UX45_C0011G0025</name>
</gene>
<dbReference type="Gene3D" id="2.160.20.80">
    <property type="entry name" value="E3 ubiquitin-protein ligase SopA"/>
    <property type="match status" value="1"/>
</dbReference>
<dbReference type="AlphaFoldDB" id="A0A0G1PK51"/>
<dbReference type="EMBL" id="LCMG01000011">
    <property type="protein sequence ID" value="KKU33189.1"/>
    <property type="molecule type" value="Genomic_DNA"/>
</dbReference>
<reference evidence="1 2" key="1">
    <citation type="journal article" date="2015" name="Nature">
        <title>rRNA introns, odd ribosomes, and small enigmatic genomes across a large radiation of phyla.</title>
        <authorList>
            <person name="Brown C.T."/>
            <person name="Hug L.A."/>
            <person name="Thomas B.C."/>
            <person name="Sharon I."/>
            <person name="Castelle C.J."/>
            <person name="Singh A."/>
            <person name="Wilkins M.J."/>
            <person name="Williams K.H."/>
            <person name="Banfield J.F."/>
        </authorList>
    </citation>
    <scope>NUCLEOTIDE SEQUENCE [LARGE SCALE GENOMIC DNA]</scope>
</reference>
<name>A0A0G1PK51_9BACT</name>
<dbReference type="Proteomes" id="UP000034705">
    <property type="component" value="Unassembled WGS sequence"/>
</dbReference>
<dbReference type="Pfam" id="PF00805">
    <property type="entry name" value="Pentapeptide"/>
    <property type="match status" value="1"/>
</dbReference>